<dbReference type="InterPro" id="IPR051486">
    <property type="entry name" value="Hcy_S-methyltransferase"/>
</dbReference>
<accession>A0ABU8SIK4</accession>
<keyword evidence="2 5" id="KW-0808">Transferase</keyword>
<dbReference type="InterPro" id="IPR003726">
    <property type="entry name" value="HCY_dom"/>
</dbReference>
<dbReference type="PANTHER" id="PTHR46015">
    <property type="entry name" value="ZGC:172121"/>
    <property type="match status" value="1"/>
</dbReference>
<dbReference type="PIRSF" id="PIRSF037505">
    <property type="entry name" value="Betaine_HMT"/>
    <property type="match status" value="1"/>
</dbReference>
<comment type="cofactor">
    <cofactor evidence="5">
        <name>Zn(2+)</name>
        <dbReference type="ChEBI" id="CHEBI:29105"/>
    </cofactor>
</comment>
<dbReference type="PROSITE" id="PS50970">
    <property type="entry name" value="HCY"/>
    <property type="match status" value="1"/>
</dbReference>
<proteinExistence type="predicted"/>
<evidence type="ECO:0000256" key="2">
    <source>
        <dbReference type="ARBA" id="ARBA00022679"/>
    </source>
</evidence>
<dbReference type="Proteomes" id="UP001370590">
    <property type="component" value="Unassembled WGS sequence"/>
</dbReference>
<keyword evidence="3 5" id="KW-0479">Metal-binding</keyword>
<dbReference type="EC" id="2.1.1.10" evidence="7"/>
<protein>
    <submittedName>
        <fullName evidence="7">Homocysteine S-methyltransferase</fullName>
        <ecNumber evidence="7">2.1.1.10</ecNumber>
    </submittedName>
</protein>
<evidence type="ECO:0000259" key="6">
    <source>
        <dbReference type="PROSITE" id="PS50970"/>
    </source>
</evidence>
<dbReference type="NCBIfam" id="NF007020">
    <property type="entry name" value="PRK09485.1"/>
    <property type="match status" value="1"/>
</dbReference>
<evidence type="ECO:0000256" key="4">
    <source>
        <dbReference type="ARBA" id="ARBA00022833"/>
    </source>
</evidence>
<name>A0ABU8SIK4_9LACO</name>
<organism evidence="7 8">
    <name type="scientific">Nicoliella lavandulae</name>
    <dbReference type="NCBI Taxonomy" id="3082954"/>
    <lineage>
        <taxon>Bacteria</taxon>
        <taxon>Bacillati</taxon>
        <taxon>Bacillota</taxon>
        <taxon>Bacilli</taxon>
        <taxon>Lactobacillales</taxon>
        <taxon>Lactobacillaceae</taxon>
        <taxon>Nicoliella</taxon>
    </lineage>
</organism>
<evidence type="ECO:0000256" key="5">
    <source>
        <dbReference type="PROSITE-ProRule" id="PRU00333"/>
    </source>
</evidence>
<evidence type="ECO:0000313" key="7">
    <source>
        <dbReference type="EMBL" id="MEJ6399735.1"/>
    </source>
</evidence>
<keyword evidence="4 5" id="KW-0862">Zinc</keyword>
<feature type="domain" description="Hcy-binding" evidence="6">
    <location>
        <begin position="2"/>
        <end position="303"/>
    </location>
</feature>
<feature type="binding site" evidence="5">
    <location>
        <position position="289"/>
    </location>
    <ligand>
        <name>Zn(2+)</name>
        <dbReference type="ChEBI" id="CHEBI:29105"/>
    </ligand>
</feature>
<dbReference type="InterPro" id="IPR017226">
    <property type="entry name" value="BHMT-like"/>
</dbReference>
<evidence type="ECO:0000256" key="3">
    <source>
        <dbReference type="ARBA" id="ARBA00022723"/>
    </source>
</evidence>
<dbReference type="SUPFAM" id="SSF82282">
    <property type="entry name" value="Homocysteine S-methyltransferase"/>
    <property type="match status" value="1"/>
</dbReference>
<gene>
    <name evidence="7" type="primary">mmuM</name>
    <name evidence="7" type="ORF">R4146_00845</name>
</gene>
<dbReference type="InterPro" id="IPR036589">
    <property type="entry name" value="HCY_dom_sf"/>
</dbReference>
<dbReference type="GO" id="GO:0008168">
    <property type="term" value="F:methyltransferase activity"/>
    <property type="evidence" value="ECO:0007669"/>
    <property type="project" value="UniProtKB-KW"/>
</dbReference>
<feature type="binding site" evidence="5">
    <location>
        <position position="222"/>
    </location>
    <ligand>
        <name>Zn(2+)</name>
        <dbReference type="ChEBI" id="CHEBI:29105"/>
    </ligand>
</feature>
<dbReference type="GO" id="GO:0032259">
    <property type="term" value="P:methylation"/>
    <property type="evidence" value="ECO:0007669"/>
    <property type="project" value="UniProtKB-KW"/>
</dbReference>
<dbReference type="PANTHER" id="PTHR46015:SF1">
    <property type="entry name" value="HOMOCYSTEINE S-METHYLTRANSFERASE-LIKE ISOFORM 1"/>
    <property type="match status" value="1"/>
</dbReference>
<keyword evidence="1 5" id="KW-0489">Methyltransferase</keyword>
<dbReference type="Gene3D" id="3.20.20.330">
    <property type="entry name" value="Homocysteine-binding-like domain"/>
    <property type="match status" value="1"/>
</dbReference>
<comment type="caution">
    <text evidence="7">The sequence shown here is derived from an EMBL/GenBank/DDBJ whole genome shotgun (WGS) entry which is preliminary data.</text>
</comment>
<sequence length="311" mass="34083">MSKIKNWIDQQNNILIDCAMSYGLETRNIQLNNKLWTASALDSHPDIVQAIHKEYLDAGSNVTVTDTYQGSVPGFVAAGYTEDQAIALIKKSVQLARNAVAASDTPQTKWVAGAIGPYGAFLADGSEYVGNYGVSDQVLTDFHKQRLATLVDAGVDLLAFETIPDYNELKVIKALLSQYPDTPAFISCSIKDEHHISDGTDLLKVQKLIESIPNVVAYGFNCNHPEYTVPALNYLKQHQTTDQSLIVFPNSGAHYDPSTKQWSDTPDFSFGKAAAEWRDAGAKWIGGCCEVSVADELAMRDTLFPQTSKVQ</sequence>
<keyword evidence="8" id="KW-1185">Reference proteome</keyword>
<evidence type="ECO:0000256" key="1">
    <source>
        <dbReference type="ARBA" id="ARBA00022603"/>
    </source>
</evidence>
<dbReference type="EMBL" id="JAWMWH010000001">
    <property type="protein sequence ID" value="MEJ6399735.1"/>
    <property type="molecule type" value="Genomic_DNA"/>
</dbReference>
<reference evidence="7 8" key="1">
    <citation type="submission" date="2023-10" db="EMBL/GenBank/DDBJ databases">
        <title>Nicoliella lavandulae sp. nov. isolated from Lavandula angustifolia flowers.</title>
        <authorList>
            <person name="Alcantara C."/>
            <person name="Zuniga M."/>
            <person name="Landete J.M."/>
            <person name="Monedero V."/>
        </authorList>
    </citation>
    <scope>NUCLEOTIDE SEQUENCE [LARGE SCALE GENOMIC DNA]</scope>
    <source>
        <strain evidence="7 8">Es01</strain>
    </source>
</reference>
<dbReference type="Pfam" id="PF02574">
    <property type="entry name" value="S-methyl_trans"/>
    <property type="match status" value="1"/>
</dbReference>
<feature type="binding site" evidence="5">
    <location>
        <position position="288"/>
    </location>
    <ligand>
        <name>Zn(2+)</name>
        <dbReference type="ChEBI" id="CHEBI:29105"/>
    </ligand>
</feature>
<dbReference type="RefSeq" id="WP_339959578.1">
    <property type="nucleotide sequence ID" value="NZ_JAWMWH010000001.1"/>
</dbReference>
<evidence type="ECO:0000313" key="8">
    <source>
        <dbReference type="Proteomes" id="UP001370590"/>
    </source>
</evidence>